<organism evidence="1 2">
    <name type="scientific">Scophthalmus maximus</name>
    <name type="common">Turbot</name>
    <name type="synonym">Psetta maxima</name>
    <dbReference type="NCBI Taxonomy" id="52904"/>
    <lineage>
        <taxon>Eukaryota</taxon>
        <taxon>Metazoa</taxon>
        <taxon>Chordata</taxon>
        <taxon>Craniata</taxon>
        <taxon>Vertebrata</taxon>
        <taxon>Euteleostomi</taxon>
        <taxon>Actinopterygii</taxon>
        <taxon>Neopterygii</taxon>
        <taxon>Teleostei</taxon>
        <taxon>Neoteleostei</taxon>
        <taxon>Acanthomorphata</taxon>
        <taxon>Carangaria</taxon>
        <taxon>Pleuronectiformes</taxon>
        <taxon>Pleuronectoidei</taxon>
        <taxon>Scophthalmidae</taxon>
        <taxon>Scophthalmus</taxon>
    </lineage>
</organism>
<dbReference type="AlphaFoldDB" id="A0A6A4S773"/>
<sequence length="111" mass="12437">MFSPDAPPQPVDSVSWTTPDRRAHTGVTLSDIKNHNHNDRPVCRSAVMAQAKIQAKMNEAACTGKFSRTLSMADRSGRLLENLDQLEMRYSLLTTCDALQVRAESFHDTFE</sequence>
<evidence type="ECO:0000313" key="2">
    <source>
        <dbReference type="Proteomes" id="UP000438429"/>
    </source>
</evidence>
<evidence type="ECO:0000313" key="1">
    <source>
        <dbReference type="EMBL" id="KAF0027400.1"/>
    </source>
</evidence>
<gene>
    <name evidence="1" type="ORF">F2P81_020141</name>
</gene>
<accession>A0A6A4S773</accession>
<protein>
    <submittedName>
        <fullName evidence="1">Uncharacterized protein</fullName>
    </submittedName>
</protein>
<name>A0A6A4S773_SCOMX</name>
<reference evidence="1 2" key="1">
    <citation type="submission" date="2019-06" db="EMBL/GenBank/DDBJ databases">
        <title>Draft genomes of female and male turbot (Scophthalmus maximus).</title>
        <authorList>
            <person name="Xu H."/>
            <person name="Xu X.-W."/>
            <person name="Shao C."/>
            <person name="Chen S."/>
        </authorList>
    </citation>
    <scope>NUCLEOTIDE SEQUENCE [LARGE SCALE GENOMIC DNA]</scope>
    <source>
        <strain evidence="1">Ysfricsl-2016a</strain>
        <tissue evidence="1">Blood</tissue>
    </source>
</reference>
<comment type="caution">
    <text evidence="1">The sequence shown here is derived from an EMBL/GenBank/DDBJ whole genome shotgun (WGS) entry which is preliminary data.</text>
</comment>
<dbReference type="EMBL" id="VEVO01000018">
    <property type="protein sequence ID" value="KAF0027400.1"/>
    <property type="molecule type" value="Genomic_DNA"/>
</dbReference>
<proteinExistence type="predicted"/>
<dbReference type="Proteomes" id="UP000438429">
    <property type="component" value="Unassembled WGS sequence"/>
</dbReference>